<reference evidence="1" key="1">
    <citation type="submission" date="2020-04" db="EMBL/GenBank/DDBJ databases">
        <title>Description of Shewanella salipaludis sp. nov., isolated from a salt marsh.</title>
        <authorList>
            <person name="Park S."/>
            <person name="Yoon J.-H."/>
        </authorList>
    </citation>
    <scope>NUCLEOTIDE SEQUENCE</scope>
    <source>
        <strain evidence="1">SHSM-M6</strain>
    </source>
</reference>
<dbReference type="Gene3D" id="3.90.550.10">
    <property type="entry name" value="Spore Coat Polysaccharide Biosynthesis Protein SpsA, Chain A"/>
    <property type="match status" value="1"/>
</dbReference>
<dbReference type="AlphaFoldDB" id="A0A972FZL2"/>
<accession>A0A972FZL2</accession>
<dbReference type="SUPFAM" id="SSF53448">
    <property type="entry name" value="Nucleotide-diphospho-sugar transferases"/>
    <property type="match status" value="1"/>
</dbReference>
<dbReference type="PANTHER" id="PTHR21485">
    <property type="entry name" value="HAD SUPERFAMILY MEMBERS CMAS AND KDSC"/>
    <property type="match status" value="1"/>
</dbReference>
<name>A0A972FZL2_9GAMM</name>
<dbReference type="InterPro" id="IPR050793">
    <property type="entry name" value="CMP-NeuNAc_synthase"/>
</dbReference>
<keyword evidence="2" id="KW-1185">Reference proteome</keyword>
<gene>
    <name evidence="1" type="ORF">HC757_10475</name>
</gene>
<dbReference type="InterPro" id="IPR003329">
    <property type="entry name" value="Cytidylyl_trans"/>
</dbReference>
<organism evidence="1 2">
    <name type="scientific">Shewanella salipaludis</name>
    <dbReference type="NCBI Taxonomy" id="2723052"/>
    <lineage>
        <taxon>Bacteria</taxon>
        <taxon>Pseudomonadati</taxon>
        <taxon>Pseudomonadota</taxon>
        <taxon>Gammaproteobacteria</taxon>
        <taxon>Alteromonadales</taxon>
        <taxon>Shewanellaceae</taxon>
        <taxon>Shewanella</taxon>
    </lineage>
</organism>
<evidence type="ECO:0000313" key="1">
    <source>
        <dbReference type="EMBL" id="NMH65597.1"/>
    </source>
</evidence>
<dbReference type="EMBL" id="JAAXYH010000006">
    <property type="protein sequence ID" value="NMH65597.1"/>
    <property type="molecule type" value="Genomic_DNA"/>
</dbReference>
<dbReference type="Pfam" id="PF02348">
    <property type="entry name" value="CTP_transf_3"/>
    <property type="match status" value="1"/>
</dbReference>
<dbReference type="GO" id="GO:0008781">
    <property type="term" value="F:N-acylneuraminate cytidylyltransferase activity"/>
    <property type="evidence" value="ECO:0007669"/>
    <property type="project" value="TreeGrafter"/>
</dbReference>
<dbReference type="InterPro" id="IPR029044">
    <property type="entry name" value="Nucleotide-diphossugar_trans"/>
</dbReference>
<proteinExistence type="predicted"/>
<evidence type="ECO:0000313" key="2">
    <source>
        <dbReference type="Proteomes" id="UP000737113"/>
    </source>
</evidence>
<protein>
    <submittedName>
        <fullName evidence="1">Acylneuraminate cytidylyltransferase family protein</fullName>
    </submittedName>
</protein>
<dbReference type="RefSeq" id="WP_169564291.1">
    <property type="nucleotide sequence ID" value="NZ_JAAXYH010000006.1"/>
</dbReference>
<dbReference type="CDD" id="cd02513">
    <property type="entry name" value="CMP-NeuAc_Synthase"/>
    <property type="match status" value="1"/>
</dbReference>
<dbReference type="PANTHER" id="PTHR21485:SF6">
    <property type="entry name" value="N-ACYLNEURAMINATE CYTIDYLYLTRANSFERASE-RELATED"/>
    <property type="match status" value="1"/>
</dbReference>
<comment type="caution">
    <text evidence="1">The sequence shown here is derived from an EMBL/GenBank/DDBJ whole genome shotgun (WGS) entry which is preliminary data.</text>
</comment>
<sequence length="235" mass="26575">MINGKKVIAIIPARGGSKRLPRKNILSLGNKPLIAWTIEAAKNSKYIDNVFVSTDDQEIADIACEFGANVPELRPSELSSDVAKTQTVLLYVLNKFGKDADIVILLQPTSPFRNEEHIDEALELFIKKGAYSIISVTPCEHPPLWANILPEDDSMKDFIRKNLNSVRSQDLGEFYRLNGAIYIYNVRELIQAGSMENTARTYAYKMESKCSIDIDNQIDFDMAEFFFDKKTQKTN</sequence>
<keyword evidence="1" id="KW-0808">Transferase</keyword>
<dbReference type="Proteomes" id="UP000737113">
    <property type="component" value="Unassembled WGS sequence"/>
</dbReference>
<keyword evidence="1" id="KW-0548">Nucleotidyltransferase</keyword>